<dbReference type="GO" id="GO:0016787">
    <property type="term" value="F:hydrolase activity"/>
    <property type="evidence" value="ECO:0007669"/>
    <property type="project" value="UniProtKB-KW"/>
</dbReference>
<proteinExistence type="predicted"/>
<organism evidence="1 2">
    <name type="scientific">Vibrio aestuarianus</name>
    <dbReference type="NCBI Taxonomy" id="28171"/>
    <lineage>
        <taxon>Bacteria</taxon>
        <taxon>Pseudomonadati</taxon>
        <taxon>Pseudomonadota</taxon>
        <taxon>Gammaproteobacteria</taxon>
        <taxon>Vibrionales</taxon>
        <taxon>Vibrionaceae</taxon>
        <taxon>Vibrio</taxon>
    </lineage>
</organism>
<dbReference type="RefSeq" id="WP_186437905.1">
    <property type="nucleotide sequence ID" value="NZ_CALYLG010000365.1"/>
</dbReference>
<dbReference type="Proteomes" id="UP001241226">
    <property type="component" value="Chromosome 1"/>
</dbReference>
<reference evidence="1 2" key="1">
    <citation type="submission" date="2022-02" db="EMBL/GenBank/DDBJ databases">
        <title>Emergence and expansion in Europe of a Vibrio aestuarianus clonal complex pathogenic for oysters.</title>
        <authorList>
            <person name="Mesnil A."/>
            <person name="Travers M.-A."/>
        </authorList>
    </citation>
    <scope>NUCLEOTIDE SEQUENCE [LARGE SCALE GENOMIC DNA]</scope>
    <source>
        <strain evidence="1 2">U17</strain>
    </source>
</reference>
<dbReference type="Pfam" id="PF09563">
    <property type="entry name" value="RE_LlaJI"/>
    <property type="match status" value="1"/>
</dbReference>
<name>A0ABD7YIR4_9VIBR</name>
<gene>
    <name evidence="1" type="ORF">PYE67_11335</name>
</gene>
<evidence type="ECO:0000313" key="2">
    <source>
        <dbReference type="Proteomes" id="UP001241226"/>
    </source>
</evidence>
<keyword evidence="1" id="KW-0255">Endonuclease</keyword>
<dbReference type="InterPro" id="IPR018579">
    <property type="entry name" value="Restrct_endonuc_II_LlaJI"/>
</dbReference>
<accession>A0ABD7YIR4</accession>
<dbReference type="GO" id="GO:0004519">
    <property type="term" value="F:endonuclease activity"/>
    <property type="evidence" value="ECO:0007669"/>
    <property type="project" value="UniProtKB-KW"/>
</dbReference>
<dbReference type="EMBL" id="CP118711">
    <property type="protein sequence ID" value="WGK84947.1"/>
    <property type="molecule type" value="Genomic_DNA"/>
</dbReference>
<evidence type="ECO:0000313" key="1">
    <source>
        <dbReference type="EMBL" id="WGK84947.1"/>
    </source>
</evidence>
<sequence length="428" mass="48599">MATFEYYYDGGLISELPISLRKLMQQRGLIAPDHMSIRYCGFISQNGMISVFLPKNSGERGKSVEGACSLLHSLTQYYNGKLSSVNEGNEGELIGSVSLSLASELIEDYFSNGIYVRKKKQYTSNQGRVDWNKTISRHIPFPSRKSGVYLDLETTSMSYVSECETSNIHANIIREVQRIYGALLFGEDTLFNERLSHFAEPLGDDEVQLSHLERELTNSYSERDIRLIGMLKNYIERRSEVEGELLLVGTRKFHHVWEGMLDACLPNKINLNKELPVPYYLQDDYFHEVARKGQRTDTVIKNEEHTRWAIIDAKYYKASFPSDGPGWSDLVKQFFYKTAAKSACVEGVAGCDVTVTLHFIFPGVEQNLLKAKVGNRGQGKVLASDMSSIDHYGEIICHYCDPMLLIKSYINFGQLDVTNGYDIQRSIF</sequence>
<dbReference type="EC" id="3.1.21.-" evidence="1"/>
<protein>
    <submittedName>
        <fullName evidence="1">LlaJI family restriction endonuclease</fullName>
        <ecNumber evidence="1">3.1.21.-</ecNumber>
    </submittedName>
</protein>
<keyword evidence="1" id="KW-0540">Nuclease</keyword>
<keyword evidence="1" id="KW-0378">Hydrolase</keyword>
<dbReference type="AlphaFoldDB" id="A0ABD7YIR4"/>